<evidence type="ECO:0000256" key="1">
    <source>
        <dbReference type="PROSITE-ProRule" id="PRU00042"/>
    </source>
</evidence>
<keyword evidence="1" id="KW-0863">Zinc-finger</keyword>
<dbReference type="SUPFAM" id="SSF57667">
    <property type="entry name" value="beta-beta-alpha zinc fingers"/>
    <property type="match status" value="1"/>
</dbReference>
<evidence type="ECO:0000313" key="5">
    <source>
        <dbReference type="EMBL" id="KAG8469481.1"/>
    </source>
</evidence>
<dbReference type="SMART" id="SM00443">
    <property type="entry name" value="G_patch"/>
    <property type="match status" value="1"/>
</dbReference>
<evidence type="ECO:0000313" key="6">
    <source>
        <dbReference type="Proteomes" id="UP000751190"/>
    </source>
</evidence>
<organism evidence="5 6">
    <name type="scientific">Diacronema lutheri</name>
    <name type="common">Unicellular marine alga</name>
    <name type="synonym">Monochrysis lutheri</name>
    <dbReference type="NCBI Taxonomy" id="2081491"/>
    <lineage>
        <taxon>Eukaryota</taxon>
        <taxon>Haptista</taxon>
        <taxon>Haptophyta</taxon>
        <taxon>Pavlovophyceae</taxon>
        <taxon>Pavlovales</taxon>
        <taxon>Pavlovaceae</taxon>
        <taxon>Diacronema</taxon>
    </lineage>
</organism>
<dbReference type="EMBL" id="JAGTXO010000002">
    <property type="protein sequence ID" value="KAG8469481.1"/>
    <property type="molecule type" value="Genomic_DNA"/>
</dbReference>
<evidence type="ECO:0000259" key="3">
    <source>
        <dbReference type="PROSITE" id="PS50157"/>
    </source>
</evidence>
<keyword evidence="1" id="KW-0479">Metal-binding</keyword>
<dbReference type="GO" id="GO:0008270">
    <property type="term" value="F:zinc ion binding"/>
    <property type="evidence" value="ECO:0007669"/>
    <property type="project" value="UniProtKB-KW"/>
</dbReference>
<keyword evidence="1" id="KW-0862">Zinc</keyword>
<comment type="caution">
    <text evidence="5">The sequence shown here is derived from an EMBL/GenBank/DDBJ whole genome shotgun (WGS) entry which is preliminary data.</text>
</comment>
<feature type="domain" description="G-patch" evidence="4">
    <location>
        <begin position="34"/>
        <end position="66"/>
    </location>
</feature>
<proteinExistence type="predicted"/>
<dbReference type="AlphaFoldDB" id="A0A8J5XI76"/>
<evidence type="ECO:0000259" key="4">
    <source>
        <dbReference type="PROSITE" id="PS50174"/>
    </source>
</evidence>
<keyword evidence="6" id="KW-1185">Reference proteome</keyword>
<reference evidence="5" key="1">
    <citation type="submission" date="2021-05" db="EMBL/GenBank/DDBJ databases">
        <title>The genome of the haptophyte Pavlova lutheri (Diacronema luteri, Pavlovales) - a model for lipid biosynthesis in eukaryotic algae.</title>
        <authorList>
            <person name="Hulatt C.J."/>
            <person name="Posewitz M.C."/>
        </authorList>
    </citation>
    <scope>NUCLEOTIDE SEQUENCE</scope>
    <source>
        <strain evidence="5">NIVA-4/92</strain>
    </source>
</reference>
<dbReference type="OrthoDB" id="4822at2759"/>
<dbReference type="InterPro" id="IPR013087">
    <property type="entry name" value="Znf_C2H2_type"/>
</dbReference>
<feature type="compositionally biased region" description="Basic and acidic residues" evidence="2">
    <location>
        <begin position="163"/>
        <end position="192"/>
    </location>
</feature>
<evidence type="ECO:0000256" key="2">
    <source>
        <dbReference type="SAM" id="MobiDB-lite"/>
    </source>
</evidence>
<dbReference type="Proteomes" id="UP000751190">
    <property type="component" value="Unassembled WGS sequence"/>
</dbReference>
<protein>
    <recommendedName>
        <fullName evidence="7">G-patch domain-containing protein</fullName>
    </recommendedName>
</protein>
<dbReference type="PANTHER" id="PTHR47251">
    <property type="entry name" value="FINGER DOMAIN PROTEIN, PUTATIVE (AFU_ORTHOLOGUE AFUA_3G04180)-RELATED"/>
    <property type="match status" value="1"/>
</dbReference>
<gene>
    <name evidence="5" type="ORF">KFE25_005936</name>
</gene>
<evidence type="ECO:0008006" key="7">
    <source>
        <dbReference type="Google" id="ProtNLM"/>
    </source>
</evidence>
<feature type="region of interest" description="Disordered" evidence="2">
    <location>
        <begin position="158"/>
        <end position="270"/>
    </location>
</feature>
<dbReference type="GO" id="GO:0003676">
    <property type="term" value="F:nucleic acid binding"/>
    <property type="evidence" value="ECO:0007669"/>
    <property type="project" value="InterPro"/>
</dbReference>
<dbReference type="PROSITE" id="PS00028">
    <property type="entry name" value="ZINC_FINGER_C2H2_1"/>
    <property type="match status" value="1"/>
</dbReference>
<sequence length="270" mass="29116">MEDVLEFRLPITHVPTQAPELPADRASLSCPLDRDNRGYVLLQKMGWVAGRGLGKAGDGLVEPIPVTQHDGLGLGKAAEYDRAAEEATEQRRALTTEILLREEDDDAAREARAARNASEVRIQAALKEAHAEFYCDTCRKQYRDAMELSNHLSSYDHHHTKRFKEMREGEASRKRAEREAKEARRALKDERAASLQPLPLPPAAGTDAACAPCCAQPSAPGAATPPATAAPVPPRLDGPPLKFSVSMGGKKSGAPSKSRPVACAFGPPPS</sequence>
<dbReference type="PANTHER" id="PTHR47251:SF1">
    <property type="entry name" value="FINGER DOMAIN PROTEIN, PUTATIVE (AFU_ORTHOLOGUE AFUA_3G04180)-RELATED"/>
    <property type="match status" value="1"/>
</dbReference>
<dbReference type="InterPro" id="IPR000467">
    <property type="entry name" value="G_patch_dom"/>
</dbReference>
<dbReference type="Gene3D" id="3.30.160.60">
    <property type="entry name" value="Classic Zinc Finger"/>
    <property type="match status" value="1"/>
</dbReference>
<name>A0A8J5XI76_DIALT</name>
<dbReference type="InterPro" id="IPR036236">
    <property type="entry name" value="Znf_C2H2_sf"/>
</dbReference>
<feature type="domain" description="C2H2-type" evidence="3">
    <location>
        <begin position="133"/>
        <end position="162"/>
    </location>
</feature>
<dbReference type="Pfam" id="PF01585">
    <property type="entry name" value="G-patch"/>
    <property type="match status" value="1"/>
</dbReference>
<dbReference type="PROSITE" id="PS50157">
    <property type="entry name" value="ZINC_FINGER_C2H2_2"/>
    <property type="match status" value="1"/>
</dbReference>
<feature type="compositionally biased region" description="Low complexity" evidence="2">
    <location>
        <begin position="208"/>
        <end position="230"/>
    </location>
</feature>
<accession>A0A8J5XI76</accession>
<dbReference type="PROSITE" id="PS50174">
    <property type="entry name" value="G_PATCH"/>
    <property type="match status" value="1"/>
</dbReference>